<proteinExistence type="inferred from homology"/>
<dbReference type="GeneID" id="91309679"/>
<dbReference type="GO" id="GO:0008610">
    <property type="term" value="P:lipid biosynthetic process"/>
    <property type="evidence" value="ECO:0007669"/>
    <property type="project" value="TreeGrafter"/>
</dbReference>
<dbReference type="PANTHER" id="PTHR11487">
    <property type="entry name" value="THIOESTERASE"/>
    <property type="match status" value="1"/>
</dbReference>
<dbReference type="InterPro" id="IPR012223">
    <property type="entry name" value="TEII"/>
</dbReference>
<dbReference type="KEGG" id="spav:Spa2297_32715"/>
<geneLocation type="plasmid" evidence="3">
    <name>pspa1</name>
</geneLocation>
<keyword evidence="2" id="KW-0614">Plasmid</keyword>
<dbReference type="AlphaFoldDB" id="A0A191VAE0"/>
<dbReference type="InterPro" id="IPR029058">
    <property type="entry name" value="AB_hydrolase_fold"/>
</dbReference>
<dbReference type="Proteomes" id="UP000078468">
    <property type="component" value="Plasmid pspa1"/>
</dbReference>
<name>A0A191VAE0_9ACTN</name>
<sequence>MSDAPPVPLHCFAHAGAGISAFHGWSADLGTGALSTPHLLPGREARRREPRVTARETLLADLFDGFRAPAAPYVLYGHSLGALVAYTLARALHEAGLPTPALLAVGACPPPDAASVLSDACREPERRLRSLLDTLGAGPPDTVPGDLWERKVLPVLRDDLVLADALRAAARHPVAGGPFRVPVLAVAGADDLLAPPPVMAGWHRWTAARTTTRTLPGDHFFVRGRALPRLLGRACRVVRRTAARPASLSTTGGRA</sequence>
<dbReference type="EMBL" id="CP015867">
    <property type="protein sequence ID" value="ANJ11880.1"/>
    <property type="molecule type" value="Genomic_DNA"/>
</dbReference>
<dbReference type="RefSeq" id="WP_064732207.1">
    <property type="nucleotide sequence ID" value="NZ_BMRX01000017.1"/>
</dbReference>
<organism evidence="2 3">
    <name type="scientific">Streptomyces parvulus</name>
    <dbReference type="NCBI Taxonomy" id="146923"/>
    <lineage>
        <taxon>Bacteria</taxon>
        <taxon>Bacillati</taxon>
        <taxon>Actinomycetota</taxon>
        <taxon>Actinomycetes</taxon>
        <taxon>Kitasatosporales</taxon>
        <taxon>Streptomycetaceae</taxon>
        <taxon>Streptomyces</taxon>
    </lineage>
</organism>
<dbReference type="InterPro" id="IPR001031">
    <property type="entry name" value="Thioesterase"/>
</dbReference>
<gene>
    <name evidence="2" type="ORF">Spa2297_32715</name>
</gene>
<reference evidence="2 3" key="1">
    <citation type="submission" date="2016-05" db="EMBL/GenBank/DDBJ databases">
        <title>Non-Contiguous Finished Genome Sequence of Streptomyces parvulus 2297 Integrated Site-Specifically with Actinophage R4.</title>
        <authorList>
            <person name="Nishizawa T."/>
            <person name="Miura T."/>
            <person name="Harada C."/>
            <person name="Guo Y."/>
            <person name="Narisawa K."/>
            <person name="Ohta H."/>
            <person name="Takahashi H."/>
            <person name="Shirai M."/>
        </authorList>
    </citation>
    <scope>NUCLEOTIDE SEQUENCE [LARGE SCALE GENOMIC DNA]</scope>
    <source>
        <strain evidence="2 3">2297</strain>
        <plasmid evidence="3">pspa1</plasmid>
    </source>
</reference>
<accession>A0A191VAE0</accession>
<comment type="similarity">
    <text evidence="1">Belongs to the thioesterase family.</text>
</comment>
<protein>
    <submittedName>
        <fullName evidence="2">Thioesterase</fullName>
    </submittedName>
</protein>
<evidence type="ECO:0000313" key="3">
    <source>
        <dbReference type="Proteomes" id="UP000078468"/>
    </source>
</evidence>
<evidence type="ECO:0000313" key="2">
    <source>
        <dbReference type="EMBL" id="ANJ11880.1"/>
    </source>
</evidence>
<dbReference type="Gene3D" id="3.40.50.1820">
    <property type="entry name" value="alpha/beta hydrolase"/>
    <property type="match status" value="1"/>
</dbReference>
<dbReference type="PANTHER" id="PTHR11487:SF0">
    <property type="entry name" value="S-ACYL FATTY ACID SYNTHASE THIOESTERASE, MEDIUM CHAIN"/>
    <property type="match status" value="1"/>
</dbReference>
<dbReference type="Pfam" id="PF00975">
    <property type="entry name" value="Thioesterase"/>
    <property type="match status" value="1"/>
</dbReference>
<dbReference type="SUPFAM" id="SSF53474">
    <property type="entry name" value="alpha/beta-Hydrolases"/>
    <property type="match status" value="1"/>
</dbReference>
<evidence type="ECO:0000256" key="1">
    <source>
        <dbReference type="ARBA" id="ARBA00007169"/>
    </source>
</evidence>